<proteinExistence type="predicted"/>
<name>A0A5C5YPI9_9BACT</name>
<protein>
    <submittedName>
        <fullName evidence="2">Uncharacterized protein</fullName>
    </submittedName>
</protein>
<accession>A0A5C5YPI9</accession>
<feature type="transmembrane region" description="Helical" evidence="1">
    <location>
        <begin position="72"/>
        <end position="90"/>
    </location>
</feature>
<gene>
    <name evidence="2" type="ORF">Pla100_63490</name>
</gene>
<comment type="caution">
    <text evidence="2">The sequence shown here is derived from an EMBL/GenBank/DDBJ whole genome shotgun (WGS) entry which is preliminary data.</text>
</comment>
<evidence type="ECO:0000256" key="1">
    <source>
        <dbReference type="SAM" id="Phobius"/>
    </source>
</evidence>
<keyword evidence="1" id="KW-1133">Transmembrane helix</keyword>
<keyword evidence="1" id="KW-0472">Membrane</keyword>
<dbReference type="Proteomes" id="UP000316213">
    <property type="component" value="Unassembled WGS sequence"/>
</dbReference>
<feature type="transmembrane region" description="Helical" evidence="1">
    <location>
        <begin position="128"/>
        <end position="148"/>
    </location>
</feature>
<evidence type="ECO:0000313" key="3">
    <source>
        <dbReference type="Proteomes" id="UP000316213"/>
    </source>
</evidence>
<evidence type="ECO:0000313" key="2">
    <source>
        <dbReference type="EMBL" id="TWT76815.1"/>
    </source>
</evidence>
<dbReference type="EMBL" id="SJPM01000072">
    <property type="protein sequence ID" value="TWT76815.1"/>
    <property type="molecule type" value="Genomic_DNA"/>
</dbReference>
<reference evidence="2 3" key="1">
    <citation type="submission" date="2019-02" db="EMBL/GenBank/DDBJ databases">
        <title>Deep-cultivation of Planctomycetes and their phenomic and genomic characterization uncovers novel biology.</title>
        <authorList>
            <person name="Wiegand S."/>
            <person name="Jogler M."/>
            <person name="Boedeker C."/>
            <person name="Pinto D."/>
            <person name="Vollmers J."/>
            <person name="Rivas-Marin E."/>
            <person name="Kohn T."/>
            <person name="Peeters S.H."/>
            <person name="Heuer A."/>
            <person name="Rast P."/>
            <person name="Oberbeckmann S."/>
            <person name="Bunk B."/>
            <person name="Jeske O."/>
            <person name="Meyerdierks A."/>
            <person name="Storesund J.E."/>
            <person name="Kallscheuer N."/>
            <person name="Luecker S."/>
            <person name="Lage O.M."/>
            <person name="Pohl T."/>
            <person name="Merkel B.J."/>
            <person name="Hornburger P."/>
            <person name="Mueller R.-W."/>
            <person name="Bruemmer F."/>
            <person name="Labrenz M."/>
            <person name="Spormann A.M."/>
            <person name="Op Den Camp H."/>
            <person name="Overmann J."/>
            <person name="Amann R."/>
            <person name="Jetten M.S.M."/>
            <person name="Mascher T."/>
            <person name="Medema M.H."/>
            <person name="Devos D.P."/>
            <person name="Kaster A.-K."/>
            <person name="Ovreas L."/>
            <person name="Rohde M."/>
            <person name="Galperin M.Y."/>
            <person name="Jogler C."/>
        </authorList>
    </citation>
    <scope>NUCLEOTIDE SEQUENCE [LARGE SCALE GENOMIC DNA]</scope>
    <source>
        <strain evidence="2 3">Pla100</strain>
    </source>
</reference>
<dbReference type="AlphaFoldDB" id="A0A5C5YPI9"/>
<organism evidence="2 3">
    <name type="scientific">Neorhodopirellula pilleata</name>
    <dbReference type="NCBI Taxonomy" id="2714738"/>
    <lineage>
        <taxon>Bacteria</taxon>
        <taxon>Pseudomonadati</taxon>
        <taxon>Planctomycetota</taxon>
        <taxon>Planctomycetia</taxon>
        <taxon>Pirellulales</taxon>
        <taxon>Pirellulaceae</taxon>
        <taxon>Neorhodopirellula</taxon>
    </lineage>
</organism>
<feature type="transmembrane region" description="Helical" evidence="1">
    <location>
        <begin position="96"/>
        <end position="116"/>
    </location>
</feature>
<feature type="transmembrane region" description="Helical" evidence="1">
    <location>
        <begin position="154"/>
        <end position="175"/>
    </location>
</feature>
<keyword evidence="1" id="KW-0812">Transmembrane</keyword>
<keyword evidence="3" id="KW-1185">Reference proteome</keyword>
<sequence>MNTGSSTLDTMTSGQTRSNCRRWDTTNYPIHGSGQDAILELQTFYRPLRDRRCSVTQSIQACAMTRLTNETLAEHAAMIAGIAIMLLGLSSAVPDIAFATGFAMAFGGLAFSLFTSMHELDFQLRFRYTLMSTLISILVAGMTAWTVWDNTKTVVSFLSAIGSAVICFAFVYSFARSWLSRRRTPSCGVNCESTEK</sequence>